<feature type="coiled-coil region" evidence="1">
    <location>
        <begin position="91"/>
        <end position="220"/>
    </location>
</feature>
<proteinExistence type="predicted"/>
<dbReference type="KEGG" id="ptm:GSPATT00007025001"/>
<accession>A0CDE7</accession>
<dbReference type="EMBL" id="CT868063">
    <property type="protein sequence ID" value="CAK68814.1"/>
    <property type="molecule type" value="Genomic_DNA"/>
</dbReference>
<organism evidence="2 3">
    <name type="scientific">Paramecium tetraurelia</name>
    <dbReference type="NCBI Taxonomy" id="5888"/>
    <lineage>
        <taxon>Eukaryota</taxon>
        <taxon>Sar</taxon>
        <taxon>Alveolata</taxon>
        <taxon>Ciliophora</taxon>
        <taxon>Intramacronucleata</taxon>
        <taxon>Oligohymenophorea</taxon>
        <taxon>Peniculida</taxon>
        <taxon>Parameciidae</taxon>
        <taxon>Paramecium</taxon>
    </lineage>
</organism>
<dbReference type="PANTHER" id="PTHR37473:SF1">
    <property type="entry name" value="EF-HAND DOMAIN-CONTAINING PROTEIN"/>
    <property type="match status" value="1"/>
</dbReference>
<dbReference type="Proteomes" id="UP000000600">
    <property type="component" value="Unassembled WGS sequence"/>
</dbReference>
<dbReference type="PANTHER" id="PTHR37473">
    <property type="entry name" value="EF-HAND DOMAIN-CONTAINING PROTEIN"/>
    <property type="match status" value="1"/>
</dbReference>
<dbReference type="InParanoid" id="A0CDE7"/>
<dbReference type="RefSeq" id="XP_001436211.1">
    <property type="nucleotide sequence ID" value="XM_001436174.1"/>
</dbReference>
<dbReference type="GeneID" id="5021996"/>
<keyword evidence="1" id="KW-0175">Coiled coil</keyword>
<reference evidence="2 3" key="1">
    <citation type="journal article" date="2006" name="Nature">
        <title>Global trends of whole-genome duplications revealed by the ciliate Paramecium tetraurelia.</title>
        <authorList>
            <consortium name="Genoscope"/>
            <person name="Aury J.-M."/>
            <person name="Jaillon O."/>
            <person name="Duret L."/>
            <person name="Noel B."/>
            <person name="Jubin C."/>
            <person name="Porcel B.M."/>
            <person name="Segurens B."/>
            <person name="Daubin V."/>
            <person name="Anthouard V."/>
            <person name="Aiach N."/>
            <person name="Arnaiz O."/>
            <person name="Billaut A."/>
            <person name="Beisson J."/>
            <person name="Blanc I."/>
            <person name="Bouhouche K."/>
            <person name="Camara F."/>
            <person name="Duharcourt S."/>
            <person name="Guigo R."/>
            <person name="Gogendeau D."/>
            <person name="Katinka M."/>
            <person name="Keller A.-M."/>
            <person name="Kissmehl R."/>
            <person name="Klotz C."/>
            <person name="Koll F."/>
            <person name="Le Moue A."/>
            <person name="Lepere C."/>
            <person name="Malinsky S."/>
            <person name="Nowacki M."/>
            <person name="Nowak J.K."/>
            <person name="Plattner H."/>
            <person name="Poulain J."/>
            <person name="Ruiz F."/>
            <person name="Serrano V."/>
            <person name="Zagulski M."/>
            <person name="Dessen P."/>
            <person name="Betermier M."/>
            <person name="Weissenbach J."/>
            <person name="Scarpelli C."/>
            <person name="Schachter V."/>
            <person name="Sperling L."/>
            <person name="Meyer E."/>
            <person name="Cohen J."/>
            <person name="Wincker P."/>
        </authorList>
    </citation>
    <scope>NUCLEOTIDE SEQUENCE [LARGE SCALE GENOMIC DNA]</scope>
    <source>
        <strain evidence="2 3">Stock d4-2</strain>
    </source>
</reference>
<keyword evidence="3" id="KW-1185">Reference proteome</keyword>
<sequence>MSSGEVPQEKKTLFSTLVQKKQAETDAQKIQNRILQLKMEHEKILKHIQQDEQRAEEIYRHRVEIQMKKENKMKQKQAQPPPFSLAVSHHQRELLKKIKEDELNKKKSEAKIFREQLKQEFKSVQLQKSLEQEGCRIKAIQVKEEERQSTQLAVAKLKQKRERVRYEIENEKDRIGKEKELYDLKIQELEQLEQLAMMELQNSIARQQKAQEKIQQAQKLSPSDYEKQQGPHNDIYQYFNMLNESLESDKELDPERERQRLMLKRQKSIEESLQLSVKDHIIKLENYLVELKKDLENSKKEMSNLRMDIATVKNTHGTMSDDLTTFIQNDAKRVLNETLKKSQDAQHDSEFLDAQLNVLKSDKDKLQDVTSTLEKRIVSCETDVGFKHVYD</sequence>
<name>A0CDE7_PARTE</name>
<evidence type="ECO:0000313" key="3">
    <source>
        <dbReference type="Proteomes" id="UP000000600"/>
    </source>
</evidence>
<feature type="coiled-coil region" evidence="1">
    <location>
        <begin position="281"/>
        <end position="315"/>
    </location>
</feature>
<gene>
    <name evidence="2" type="ORF">GSPATT00007025001</name>
</gene>
<protein>
    <submittedName>
        <fullName evidence="2">Uncharacterized protein</fullName>
    </submittedName>
</protein>
<evidence type="ECO:0000313" key="2">
    <source>
        <dbReference type="EMBL" id="CAK68814.1"/>
    </source>
</evidence>
<dbReference type="AlphaFoldDB" id="A0CDE7"/>
<evidence type="ECO:0000256" key="1">
    <source>
        <dbReference type="SAM" id="Coils"/>
    </source>
</evidence>
<dbReference type="HOGENOM" id="CLU_706884_0_0_1"/>